<dbReference type="InterPro" id="IPR004045">
    <property type="entry name" value="Glutathione_S-Trfase_N"/>
</dbReference>
<evidence type="ECO:0000313" key="3">
    <source>
        <dbReference type="Proteomes" id="UP000193396"/>
    </source>
</evidence>
<evidence type="ECO:0000259" key="1">
    <source>
        <dbReference type="PROSITE" id="PS50404"/>
    </source>
</evidence>
<dbReference type="Gene3D" id="1.20.1050.10">
    <property type="match status" value="1"/>
</dbReference>
<dbReference type="CDD" id="cd03043">
    <property type="entry name" value="GST_N_1"/>
    <property type="match status" value="1"/>
</dbReference>
<name>A0A1Y2LDZ1_9PROT</name>
<accession>A0A1Y2LDZ1</accession>
<gene>
    <name evidence="2" type="ORF">TALK_05290</name>
</gene>
<evidence type="ECO:0000313" key="2">
    <source>
        <dbReference type="EMBL" id="OSQ49034.1"/>
    </source>
</evidence>
<dbReference type="OrthoDB" id="9799538at2"/>
<protein>
    <submittedName>
        <fullName evidence="2">Glutathione S-transferase</fullName>
    </submittedName>
</protein>
<sequence length="221" mass="24826">METRPVLYIGNKNYSSWSLRAWLGLRVAGVDFDEKLVPLFTEEWRAKAPVFSPSAKVPALFDGKKTIWEALGILEYIADSQPDTMLWPLDIDIRAIARSVSLEMHGGFGAVRNNMPMNLRKSMPGRGRGEGVDKDIARIGEIFKTCRVQYGQGGDFLFGHFSIADAMFAPIVTRFKTYDVTLDPVGNAYMEAILGLPAMVEWYRDALAEEWVVTEDELPEV</sequence>
<dbReference type="Gene3D" id="3.40.30.10">
    <property type="entry name" value="Glutaredoxin"/>
    <property type="match status" value="1"/>
</dbReference>
<dbReference type="GO" id="GO:0016034">
    <property type="term" value="F:maleylacetoacetate isomerase activity"/>
    <property type="evidence" value="ECO:0007669"/>
    <property type="project" value="TreeGrafter"/>
</dbReference>
<reference evidence="2 3" key="1">
    <citation type="submission" date="2014-03" db="EMBL/GenBank/DDBJ databases">
        <title>The draft genome sequence of Thalassospira alkalitolerans JCM 18968.</title>
        <authorList>
            <person name="Lai Q."/>
            <person name="Shao Z."/>
        </authorList>
    </citation>
    <scope>NUCLEOTIDE SEQUENCE [LARGE SCALE GENOMIC DNA]</scope>
    <source>
        <strain evidence="2 3">JCM 18968</strain>
    </source>
</reference>
<dbReference type="PANTHER" id="PTHR42673:SF4">
    <property type="entry name" value="MALEYLACETOACETATE ISOMERASE"/>
    <property type="match status" value="1"/>
</dbReference>
<dbReference type="Proteomes" id="UP000193396">
    <property type="component" value="Unassembled WGS sequence"/>
</dbReference>
<dbReference type="CDD" id="cd03194">
    <property type="entry name" value="GST_C_3"/>
    <property type="match status" value="1"/>
</dbReference>
<dbReference type="GO" id="GO:0004364">
    <property type="term" value="F:glutathione transferase activity"/>
    <property type="evidence" value="ECO:0007669"/>
    <property type="project" value="TreeGrafter"/>
</dbReference>
<comment type="caution">
    <text evidence="2">The sequence shown here is derived from an EMBL/GenBank/DDBJ whole genome shotgun (WGS) entry which is preliminary data.</text>
</comment>
<dbReference type="Pfam" id="PF13410">
    <property type="entry name" value="GST_C_2"/>
    <property type="match status" value="1"/>
</dbReference>
<dbReference type="STRING" id="1293890.TALK_05290"/>
<dbReference type="GO" id="GO:0006749">
    <property type="term" value="P:glutathione metabolic process"/>
    <property type="evidence" value="ECO:0007669"/>
    <property type="project" value="TreeGrafter"/>
</dbReference>
<dbReference type="InterPro" id="IPR036282">
    <property type="entry name" value="Glutathione-S-Trfase_C_sf"/>
</dbReference>
<keyword evidence="3" id="KW-1185">Reference proteome</keyword>
<dbReference type="GO" id="GO:0006559">
    <property type="term" value="P:L-phenylalanine catabolic process"/>
    <property type="evidence" value="ECO:0007669"/>
    <property type="project" value="TreeGrafter"/>
</dbReference>
<dbReference type="Pfam" id="PF13409">
    <property type="entry name" value="GST_N_2"/>
    <property type="match status" value="1"/>
</dbReference>
<dbReference type="SUPFAM" id="SSF52833">
    <property type="entry name" value="Thioredoxin-like"/>
    <property type="match status" value="1"/>
</dbReference>
<dbReference type="AlphaFoldDB" id="A0A1Y2LDZ1"/>
<organism evidence="2 3">
    <name type="scientific">Thalassospira alkalitolerans</name>
    <dbReference type="NCBI Taxonomy" id="1293890"/>
    <lineage>
        <taxon>Bacteria</taxon>
        <taxon>Pseudomonadati</taxon>
        <taxon>Pseudomonadota</taxon>
        <taxon>Alphaproteobacteria</taxon>
        <taxon>Rhodospirillales</taxon>
        <taxon>Thalassospiraceae</taxon>
        <taxon>Thalassospira</taxon>
    </lineage>
</organism>
<dbReference type="PANTHER" id="PTHR42673">
    <property type="entry name" value="MALEYLACETOACETATE ISOMERASE"/>
    <property type="match status" value="1"/>
</dbReference>
<proteinExistence type="predicted"/>
<dbReference type="RefSeq" id="WP_085616647.1">
    <property type="nucleotide sequence ID" value="NZ_CAXBPE010000021.1"/>
</dbReference>
<keyword evidence="2" id="KW-0808">Transferase</keyword>
<dbReference type="PROSITE" id="PS50404">
    <property type="entry name" value="GST_NTER"/>
    <property type="match status" value="1"/>
</dbReference>
<feature type="domain" description="GST N-terminal" evidence="1">
    <location>
        <begin position="5"/>
        <end position="85"/>
    </location>
</feature>
<dbReference type="InterPro" id="IPR036249">
    <property type="entry name" value="Thioredoxin-like_sf"/>
</dbReference>
<dbReference type="SUPFAM" id="SSF47616">
    <property type="entry name" value="GST C-terminal domain-like"/>
    <property type="match status" value="1"/>
</dbReference>
<dbReference type="EMBL" id="JFKB01000003">
    <property type="protein sequence ID" value="OSQ49034.1"/>
    <property type="molecule type" value="Genomic_DNA"/>
</dbReference>